<feature type="non-terminal residue" evidence="1">
    <location>
        <position position="1"/>
    </location>
</feature>
<accession>A0A1A7YI83</accession>
<protein>
    <submittedName>
        <fullName evidence="1">Uncharacterized protein</fullName>
    </submittedName>
</protein>
<sequence length="81" mass="9551">KIIQCDFLHFLHSQLKCTHDEIYRPVAAKYFFPHCPPANVLLYTFLDSETTPCSLQHKQKIFEHYQSEAKENNHFAILSVE</sequence>
<dbReference type="AlphaFoldDB" id="A0A1A7YI83"/>
<organism evidence="1">
    <name type="scientific">Iconisemion striatum</name>
    <dbReference type="NCBI Taxonomy" id="60296"/>
    <lineage>
        <taxon>Eukaryota</taxon>
        <taxon>Metazoa</taxon>
        <taxon>Chordata</taxon>
        <taxon>Craniata</taxon>
        <taxon>Vertebrata</taxon>
        <taxon>Euteleostomi</taxon>
        <taxon>Actinopterygii</taxon>
        <taxon>Neopterygii</taxon>
        <taxon>Teleostei</taxon>
        <taxon>Neoteleostei</taxon>
        <taxon>Acanthomorphata</taxon>
        <taxon>Ovalentaria</taxon>
        <taxon>Atherinomorphae</taxon>
        <taxon>Cyprinodontiformes</taxon>
        <taxon>Nothobranchiidae</taxon>
        <taxon>Iconisemion</taxon>
    </lineage>
</organism>
<proteinExistence type="predicted"/>
<gene>
    <name evidence="1" type="primary">Nfu_g_1_023899</name>
</gene>
<dbReference type="EMBL" id="HADX01007632">
    <property type="protein sequence ID" value="SBP29864.1"/>
    <property type="molecule type" value="Transcribed_RNA"/>
</dbReference>
<name>A0A1A7YI83_9TELE</name>
<feature type="non-terminal residue" evidence="1">
    <location>
        <position position="81"/>
    </location>
</feature>
<reference evidence="1" key="1">
    <citation type="submission" date="2016-05" db="EMBL/GenBank/DDBJ databases">
        <authorList>
            <person name="Lavstsen T."/>
            <person name="Jespersen J.S."/>
        </authorList>
    </citation>
    <scope>NUCLEOTIDE SEQUENCE</scope>
    <source>
        <tissue evidence="1">Brain</tissue>
    </source>
</reference>
<evidence type="ECO:0000313" key="1">
    <source>
        <dbReference type="EMBL" id="SBP29864.1"/>
    </source>
</evidence>
<reference evidence="1" key="2">
    <citation type="submission" date="2016-06" db="EMBL/GenBank/DDBJ databases">
        <title>The genome of a short-lived fish provides insights into sex chromosome evolution and the genetic control of aging.</title>
        <authorList>
            <person name="Reichwald K."/>
            <person name="Felder M."/>
            <person name="Petzold A."/>
            <person name="Koch P."/>
            <person name="Groth M."/>
            <person name="Platzer M."/>
        </authorList>
    </citation>
    <scope>NUCLEOTIDE SEQUENCE</scope>
    <source>
        <tissue evidence="1">Brain</tissue>
    </source>
</reference>